<dbReference type="Proteomes" id="UP000076871">
    <property type="component" value="Unassembled WGS sequence"/>
</dbReference>
<dbReference type="Gene3D" id="3.40.50.720">
    <property type="entry name" value="NAD(P)-binding Rossmann-like Domain"/>
    <property type="match status" value="1"/>
</dbReference>
<dbReference type="Gene3D" id="3.90.25.10">
    <property type="entry name" value="UDP-galactose 4-epimerase, domain 1"/>
    <property type="match status" value="1"/>
</dbReference>
<dbReference type="InParanoid" id="A0A165DER9"/>
<dbReference type="InterPro" id="IPR052718">
    <property type="entry name" value="NmrA-type_oxidoreductase"/>
</dbReference>
<evidence type="ECO:0000259" key="1">
    <source>
        <dbReference type="Pfam" id="PF05368"/>
    </source>
</evidence>
<dbReference type="EMBL" id="KV427634">
    <property type="protein sequence ID" value="KZT04727.1"/>
    <property type="molecule type" value="Genomic_DNA"/>
</dbReference>
<dbReference type="STRING" id="1314785.A0A165DER9"/>
<evidence type="ECO:0000313" key="3">
    <source>
        <dbReference type="Proteomes" id="UP000076871"/>
    </source>
</evidence>
<name>A0A165DER9_9APHY</name>
<dbReference type="OrthoDB" id="419598at2759"/>
<dbReference type="InterPro" id="IPR036291">
    <property type="entry name" value="NAD(P)-bd_dom_sf"/>
</dbReference>
<accession>A0A165DER9</accession>
<sequence>MKYIITGATGGLGSQVLKYLLRLVPATDIIVSLHNPNGASSQIVSSGVEIRHGDYGDPSTLDEAFRGGDKVLIISYPNISGRIPYHVNAIDAAKRCGIKHVYYTSLMFASDSVAAVMQDHLASEKYLKESGLTYTILREGIYSESYPLYFGFFDPNDGSDEVLIPHGDGGIAWVSREDLGEGTAKIMVSDGYVGETLLLSGSRVMTLHELAQRISAILHREIKLCIVDEERYLKRNIGKDGRMGEEKYLRQWVSTFISVRRGELEIVDPLLQNVLGRKLKPIEETLVEMLRGGSADAR</sequence>
<dbReference type="SUPFAM" id="SSF51735">
    <property type="entry name" value="NAD(P)-binding Rossmann-fold domains"/>
    <property type="match status" value="1"/>
</dbReference>
<reference evidence="2 3" key="1">
    <citation type="journal article" date="2016" name="Mol. Biol. Evol.">
        <title>Comparative Genomics of Early-Diverging Mushroom-Forming Fungi Provides Insights into the Origins of Lignocellulose Decay Capabilities.</title>
        <authorList>
            <person name="Nagy L.G."/>
            <person name="Riley R."/>
            <person name="Tritt A."/>
            <person name="Adam C."/>
            <person name="Daum C."/>
            <person name="Floudas D."/>
            <person name="Sun H."/>
            <person name="Yadav J.S."/>
            <person name="Pangilinan J."/>
            <person name="Larsson K.H."/>
            <person name="Matsuura K."/>
            <person name="Barry K."/>
            <person name="Labutti K."/>
            <person name="Kuo R."/>
            <person name="Ohm R.A."/>
            <person name="Bhattacharya S.S."/>
            <person name="Shirouzu T."/>
            <person name="Yoshinaga Y."/>
            <person name="Martin F.M."/>
            <person name="Grigoriev I.V."/>
            <person name="Hibbett D.S."/>
        </authorList>
    </citation>
    <scope>NUCLEOTIDE SEQUENCE [LARGE SCALE GENOMIC DNA]</scope>
    <source>
        <strain evidence="2 3">93-53</strain>
    </source>
</reference>
<dbReference type="RefSeq" id="XP_040762467.1">
    <property type="nucleotide sequence ID" value="XM_040911634.1"/>
</dbReference>
<dbReference type="InterPro" id="IPR008030">
    <property type="entry name" value="NmrA-like"/>
</dbReference>
<gene>
    <name evidence="2" type="ORF">LAESUDRAFT_750916</name>
</gene>
<organism evidence="2 3">
    <name type="scientific">Laetiporus sulphureus 93-53</name>
    <dbReference type="NCBI Taxonomy" id="1314785"/>
    <lineage>
        <taxon>Eukaryota</taxon>
        <taxon>Fungi</taxon>
        <taxon>Dikarya</taxon>
        <taxon>Basidiomycota</taxon>
        <taxon>Agaricomycotina</taxon>
        <taxon>Agaricomycetes</taxon>
        <taxon>Polyporales</taxon>
        <taxon>Laetiporus</taxon>
    </lineage>
</organism>
<dbReference type="PANTHER" id="PTHR47129">
    <property type="entry name" value="QUINONE OXIDOREDUCTASE 2"/>
    <property type="match status" value="1"/>
</dbReference>
<dbReference type="GeneID" id="63828662"/>
<feature type="domain" description="NmrA-like" evidence="1">
    <location>
        <begin position="4"/>
        <end position="234"/>
    </location>
</feature>
<dbReference type="CDD" id="cd05269">
    <property type="entry name" value="TMR_SDR_a"/>
    <property type="match status" value="1"/>
</dbReference>
<dbReference type="PANTHER" id="PTHR47129:SF1">
    <property type="entry name" value="NMRA-LIKE DOMAIN-CONTAINING PROTEIN"/>
    <property type="match status" value="1"/>
</dbReference>
<dbReference type="Pfam" id="PF05368">
    <property type="entry name" value="NmrA"/>
    <property type="match status" value="1"/>
</dbReference>
<proteinExistence type="predicted"/>
<evidence type="ECO:0000313" key="2">
    <source>
        <dbReference type="EMBL" id="KZT04727.1"/>
    </source>
</evidence>
<protein>
    <submittedName>
        <fullName evidence="2">NmrA-like family protein</fullName>
    </submittedName>
</protein>
<keyword evidence="3" id="KW-1185">Reference proteome</keyword>
<dbReference type="AlphaFoldDB" id="A0A165DER9"/>